<comment type="caution">
    <text evidence="3">The sequence shown here is derived from an EMBL/GenBank/DDBJ whole genome shotgun (WGS) entry which is preliminary data.</text>
</comment>
<name>A0A815BT57_9BILA</name>
<dbReference type="EMBL" id="CAJNOM010000242">
    <property type="protein sequence ID" value="CAF1274556.1"/>
    <property type="molecule type" value="Genomic_DNA"/>
</dbReference>
<evidence type="ECO:0000259" key="1">
    <source>
        <dbReference type="PROSITE" id="PS50017"/>
    </source>
</evidence>
<accession>A0A815BT57</accession>
<dbReference type="OrthoDB" id="10005935at2759"/>
<evidence type="ECO:0000313" key="3">
    <source>
        <dbReference type="EMBL" id="CAF1274556.1"/>
    </source>
</evidence>
<feature type="domain" description="Death" evidence="1">
    <location>
        <begin position="331"/>
        <end position="382"/>
    </location>
</feature>
<evidence type="ECO:0000313" key="2">
    <source>
        <dbReference type="EMBL" id="CAF0876614.1"/>
    </source>
</evidence>
<dbReference type="InterPro" id="IPR000488">
    <property type="entry name" value="Death_dom"/>
</dbReference>
<dbReference type="EMBL" id="CAJNOI010000030">
    <property type="protein sequence ID" value="CAF0876614.1"/>
    <property type="molecule type" value="Genomic_DNA"/>
</dbReference>
<keyword evidence="4" id="KW-1185">Reference proteome</keyword>
<dbReference type="AlphaFoldDB" id="A0A815BT57"/>
<gene>
    <name evidence="2" type="ORF">BJG266_LOCUS9190</name>
    <name evidence="3" type="ORF">QVE165_LOCUS29786</name>
</gene>
<dbReference type="Proteomes" id="UP000663877">
    <property type="component" value="Unassembled WGS sequence"/>
</dbReference>
<protein>
    <recommendedName>
        <fullName evidence="1">Death domain-containing protein</fullName>
    </recommendedName>
</protein>
<sequence length="402" mass="46582">MPIRPLSAGKKTGGKKKGKKSVIDEEVIDIRQEQIDRLTREQEEIRSKLNMICSKIIENINIDEYENNIDLTKQQPSDISLDCLLSMVDEMCYYRTAFLNLVQDTDDKQKVPIQEKITQLSIEEPQLFRKCLSSNQRLTFVARERDLWKENAQLLQIMYATIVDQLEMGMFQKKIPTTNEILQAHRLNLEDSCLLFLAPNNRSLMERRRKKKLNESEDQSVISVVNNENISKPISPLVLNEIQEQPAKNKRRVSFADKVNIIIHNEPSIDEDESHRPLASDILIDKMDSNLRMLIIKELSKDNYIQRPLSRMSSLYGTDINTYQQQNRSPKWVDFARLIGINESEIEHWLSQSLQYPAGRVISTWCNCTSPPPTVAELYSIISSNKLNRLDLAHSIETMYSI</sequence>
<dbReference type="Proteomes" id="UP000663832">
    <property type="component" value="Unassembled WGS sequence"/>
</dbReference>
<organism evidence="3 4">
    <name type="scientific">Adineta steineri</name>
    <dbReference type="NCBI Taxonomy" id="433720"/>
    <lineage>
        <taxon>Eukaryota</taxon>
        <taxon>Metazoa</taxon>
        <taxon>Spiralia</taxon>
        <taxon>Gnathifera</taxon>
        <taxon>Rotifera</taxon>
        <taxon>Eurotatoria</taxon>
        <taxon>Bdelloidea</taxon>
        <taxon>Adinetida</taxon>
        <taxon>Adinetidae</taxon>
        <taxon>Adineta</taxon>
    </lineage>
</organism>
<proteinExistence type="predicted"/>
<dbReference type="PROSITE" id="PS50017">
    <property type="entry name" value="DEATH_DOMAIN"/>
    <property type="match status" value="1"/>
</dbReference>
<reference evidence="3" key="1">
    <citation type="submission" date="2021-02" db="EMBL/GenBank/DDBJ databases">
        <authorList>
            <person name="Nowell W R."/>
        </authorList>
    </citation>
    <scope>NUCLEOTIDE SEQUENCE</scope>
</reference>
<dbReference type="GO" id="GO:0007165">
    <property type="term" value="P:signal transduction"/>
    <property type="evidence" value="ECO:0007669"/>
    <property type="project" value="InterPro"/>
</dbReference>
<evidence type="ECO:0000313" key="4">
    <source>
        <dbReference type="Proteomes" id="UP000663832"/>
    </source>
</evidence>